<dbReference type="RefSeq" id="WP_140035782.1">
    <property type="nucleotide sequence ID" value="NZ_CP041040.1"/>
</dbReference>
<gene>
    <name evidence="3" type="ORF">FIV50_00905</name>
</gene>
<dbReference type="InterPro" id="IPR055592">
    <property type="entry name" value="DUF7168"/>
</dbReference>
<proteinExistence type="predicted"/>
<feature type="domain" description="DUF7168" evidence="2">
    <location>
        <begin position="101"/>
        <end position="175"/>
    </location>
</feature>
<accession>A0A4Y5YLR7</accession>
<evidence type="ECO:0000259" key="2">
    <source>
        <dbReference type="Pfam" id="PF23771"/>
    </source>
</evidence>
<feature type="domain" description="DUF2786" evidence="1">
    <location>
        <begin position="9"/>
        <end position="42"/>
    </location>
</feature>
<evidence type="ECO:0000313" key="3">
    <source>
        <dbReference type="EMBL" id="QDE33486.1"/>
    </source>
</evidence>
<dbReference type="Proteomes" id="UP000316125">
    <property type="component" value="Chromosome"/>
</dbReference>
<organism evidence="3 4">
    <name type="scientific">Microbacterium foliorum</name>
    <dbReference type="NCBI Taxonomy" id="104336"/>
    <lineage>
        <taxon>Bacteria</taxon>
        <taxon>Bacillati</taxon>
        <taxon>Actinomycetota</taxon>
        <taxon>Actinomycetes</taxon>
        <taxon>Micrococcales</taxon>
        <taxon>Microbacteriaceae</taxon>
        <taxon>Microbacterium</taxon>
    </lineage>
</organism>
<dbReference type="Pfam" id="PF10979">
    <property type="entry name" value="DUF2786"/>
    <property type="match status" value="1"/>
</dbReference>
<dbReference type="InterPro" id="IPR024498">
    <property type="entry name" value="DUF2786"/>
</dbReference>
<dbReference type="OrthoDB" id="5145833at2"/>
<protein>
    <submittedName>
        <fullName evidence="3">DUF2786 domain-containing protein</fullName>
    </submittedName>
</protein>
<sequence length="235" mass="25808">MTEAKLDLIAKLLAKAESTTPEEAEALTEHAERLIVKYGIEQAQIDERRGLLGQAQEQIITERMLFRGVYAKDLREIGIGVARALETVRPLVGEFPTVAALYLVGHASDVQQAQTLTASLEVQAMVAMRAWWLTHRDLYAECREGERRRARSGFLRGFAVGVMNRIAESRRVAVEQSSDGTELVLVSRQSRVDAAVSEMTTKAARPRRGADAASFAFGHRSGLDAQTGSQTAVAR</sequence>
<evidence type="ECO:0000259" key="1">
    <source>
        <dbReference type="Pfam" id="PF10979"/>
    </source>
</evidence>
<reference evidence="3 4" key="1">
    <citation type="submission" date="2019-06" db="EMBL/GenBank/DDBJ databases">
        <title>Complete genome of Microbacterium foliorum M2.</title>
        <authorList>
            <person name="Cao G."/>
        </authorList>
    </citation>
    <scope>NUCLEOTIDE SEQUENCE [LARGE SCALE GENOMIC DNA]</scope>
    <source>
        <strain evidence="3 4">M2</strain>
    </source>
</reference>
<dbReference type="Pfam" id="PF23771">
    <property type="entry name" value="DUF7168"/>
    <property type="match status" value="1"/>
</dbReference>
<name>A0A4Y5YLR7_9MICO</name>
<dbReference type="EMBL" id="CP041040">
    <property type="protein sequence ID" value="QDE33486.1"/>
    <property type="molecule type" value="Genomic_DNA"/>
</dbReference>
<evidence type="ECO:0000313" key="4">
    <source>
        <dbReference type="Proteomes" id="UP000316125"/>
    </source>
</evidence>
<dbReference type="AlphaFoldDB" id="A0A4Y5YLR7"/>